<dbReference type="GO" id="GO:0006506">
    <property type="term" value="P:GPI anchor biosynthetic process"/>
    <property type="evidence" value="ECO:0007669"/>
    <property type="project" value="UniProtKB-UniPathway"/>
</dbReference>
<keyword evidence="6 8" id="KW-1133">Transmembrane helix</keyword>
<feature type="transmembrane region" description="Helical" evidence="8">
    <location>
        <begin position="69"/>
        <end position="91"/>
    </location>
</feature>
<keyword evidence="4 8" id="KW-0812">Transmembrane</keyword>
<evidence type="ECO:0000256" key="8">
    <source>
        <dbReference type="SAM" id="Phobius"/>
    </source>
</evidence>
<comment type="pathway">
    <text evidence="2">Glycolipid biosynthesis; glycosylphosphatidylinositol-anchor biosynthesis.</text>
</comment>
<keyword evidence="5" id="KW-0256">Endoplasmic reticulum</keyword>
<evidence type="ECO:0000256" key="6">
    <source>
        <dbReference type="ARBA" id="ARBA00022989"/>
    </source>
</evidence>
<evidence type="ECO:0000256" key="5">
    <source>
        <dbReference type="ARBA" id="ARBA00022824"/>
    </source>
</evidence>
<evidence type="ECO:0008006" key="11">
    <source>
        <dbReference type="Google" id="ProtNLM"/>
    </source>
</evidence>
<comment type="subcellular location">
    <subcellularLocation>
        <location evidence="1">Endoplasmic reticulum membrane</location>
        <topology evidence="1">Multi-pass membrane protein</topology>
    </subcellularLocation>
</comment>
<evidence type="ECO:0000256" key="1">
    <source>
        <dbReference type="ARBA" id="ARBA00004477"/>
    </source>
</evidence>
<feature type="transmembrane region" description="Helical" evidence="8">
    <location>
        <begin position="245"/>
        <end position="264"/>
    </location>
</feature>
<dbReference type="InParanoid" id="A0A0C2ZNV3"/>
<accession>A0A0C2ZNV3</accession>
<evidence type="ECO:0000313" key="9">
    <source>
        <dbReference type="EMBL" id="KIM54292.1"/>
    </source>
</evidence>
<dbReference type="Pfam" id="PF06699">
    <property type="entry name" value="PIG-F"/>
    <property type="match status" value="1"/>
</dbReference>
<keyword evidence="7 8" id="KW-0472">Membrane</keyword>
<feature type="transmembrane region" description="Helical" evidence="8">
    <location>
        <begin position="212"/>
        <end position="233"/>
    </location>
</feature>
<evidence type="ECO:0000313" key="10">
    <source>
        <dbReference type="Proteomes" id="UP000053989"/>
    </source>
</evidence>
<keyword evidence="3" id="KW-0337">GPI-anchor biosynthesis</keyword>
<name>A0A0C2ZNV3_9AGAM</name>
<dbReference type="GO" id="GO:0005789">
    <property type="term" value="C:endoplasmic reticulum membrane"/>
    <property type="evidence" value="ECO:0007669"/>
    <property type="project" value="UniProtKB-SubCell"/>
</dbReference>
<evidence type="ECO:0000256" key="2">
    <source>
        <dbReference type="ARBA" id="ARBA00004687"/>
    </source>
</evidence>
<dbReference type="HOGENOM" id="CLU_064564_0_0_1"/>
<sequence>MSLKARGRASTTPNRPRQFFPYFQYVSVVGVHSTLVGFVALYLPQSIRLLGPLPARETDRPQSEFMEALTARPTLTAGWICAGLCVLQLWWGGWVRQWYFEHSTSSSTVDEIKMDRARFNEQWFVRLREAVAFTLFVTVVLHIIIVLFGAPLLSHHLHTGLLAFAIALLTAFPPAYALGPPSLASDTSALVNRLTWVRLFAELSPSNAVERIFVYPAVGTALGTWLGAFPIALDWGCPWQAWPLTSLYGSLVGYVAGSLAGLTVNSVKWLAMEQSQLSPPSTKYKSS</sequence>
<keyword evidence="10" id="KW-1185">Reference proteome</keyword>
<protein>
    <recommendedName>
        <fullName evidence="11">Glycosylphosphatidylinositol anchor biosynthesis protein 11</fullName>
    </recommendedName>
</protein>
<reference evidence="10" key="2">
    <citation type="submission" date="2015-01" db="EMBL/GenBank/DDBJ databases">
        <title>Evolutionary Origins and Diversification of the Mycorrhizal Mutualists.</title>
        <authorList>
            <consortium name="DOE Joint Genome Institute"/>
            <consortium name="Mycorrhizal Genomics Consortium"/>
            <person name="Kohler A."/>
            <person name="Kuo A."/>
            <person name="Nagy L.G."/>
            <person name="Floudas D."/>
            <person name="Copeland A."/>
            <person name="Barry K.W."/>
            <person name="Cichocki N."/>
            <person name="Veneault-Fourrey C."/>
            <person name="LaButti K."/>
            <person name="Lindquist E.A."/>
            <person name="Lipzen A."/>
            <person name="Lundell T."/>
            <person name="Morin E."/>
            <person name="Murat C."/>
            <person name="Riley R."/>
            <person name="Ohm R."/>
            <person name="Sun H."/>
            <person name="Tunlid A."/>
            <person name="Henrissat B."/>
            <person name="Grigoriev I.V."/>
            <person name="Hibbett D.S."/>
            <person name="Martin F."/>
        </authorList>
    </citation>
    <scope>NUCLEOTIDE SEQUENCE [LARGE SCALE GENOMIC DNA]</scope>
    <source>
        <strain evidence="10">Foug A</strain>
    </source>
</reference>
<gene>
    <name evidence="9" type="ORF">SCLCIDRAFT_17728</name>
</gene>
<dbReference type="UniPathway" id="UPA00196"/>
<dbReference type="Proteomes" id="UP000053989">
    <property type="component" value="Unassembled WGS sequence"/>
</dbReference>
<evidence type="ECO:0000256" key="3">
    <source>
        <dbReference type="ARBA" id="ARBA00022502"/>
    </source>
</evidence>
<dbReference type="STRING" id="1036808.A0A0C2ZNV3"/>
<dbReference type="AlphaFoldDB" id="A0A0C2ZNV3"/>
<dbReference type="EMBL" id="KN822158">
    <property type="protein sequence ID" value="KIM54292.1"/>
    <property type="molecule type" value="Genomic_DNA"/>
</dbReference>
<organism evidence="9 10">
    <name type="scientific">Scleroderma citrinum Foug A</name>
    <dbReference type="NCBI Taxonomy" id="1036808"/>
    <lineage>
        <taxon>Eukaryota</taxon>
        <taxon>Fungi</taxon>
        <taxon>Dikarya</taxon>
        <taxon>Basidiomycota</taxon>
        <taxon>Agaricomycotina</taxon>
        <taxon>Agaricomycetes</taxon>
        <taxon>Agaricomycetidae</taxon>
        <taxon>Boletales</taxon>
        <taxon>Sclerodermatineae</taxon>
        <taxon>Sclerodermataceae</taxon>
        <taxon>Scleroderma</taxon>
    </lineage>
</organism>
<evidence type="ECO:0000256" key="4">
    <source>
        <dbReference type="ARBA" id="ARBA00022692"/>
    </source>
</evidence>
<reference evidence="9 10" key="1">
    <citation type="submission" date="2014-04" db="EMBL/GenBank/DDBJ databases">
        <authorList>
            <consortium name="DOE Joint Genome Institute"/>
            <person name="Kuo A."/>
            <person name="Kohler A."/>
            <person name="Nagy L.G."/>
            <person name="Floudas D."/>
            <person name="Copeland A."/>
            <person name="Barry K.W."/>
            <person name="Cichocki N."/>
            <person name="Veneault-Fourrey C."/>
            <person name="LaButti K."/>
            <person name="Lindquist E.A."/>
            <person name="Lipzen A."/>
            <person name="Lundell T."/>
            <person name="Morin E."/>
            <person name="Murat C."/>
            <person name="Sun H."/>
            <person name="Tunlid A."/>
            <person name="Henrissat B."/>
            <person name="Grigoriev I.V."/>
            <person name="Hibbett D.S."/>
            <person name="Martin F."/>
            <person name="Nordberg H.P."/>
            <person name="Cantor M.N."/>
            <person name="Hua S.X."/>
        </authorList>
    </citation>
    <scope>NUCLEOTIDE SEQUENCE [LARGE SCALE GENOMIC DNA]</scope>
    <source>
        <strain evidence="9 10">Foug A</strain>
    </source>
</reference>
<dbReference type="OrthoDB" id="17366at2759"/>
<proteinExistence type="predicted"/>
<dbReference type="InterPro" id="IPR009580">
    <property type="entry name" value="GPI_biosynthesis_protein_Pig-F"/>
</dbReference>
<feature type="transmembrane region" description="Helical" evidence="8">
    <location>
        <begin position="160"/>
        <end position="178"/>
    </location>
</feature>
<feature type="transmembrane region" description="Helical" evidence="8">
    <location>
        <begin position="130"/>
        <end position="153"/>
    </location>
</feature>
<evidence type="ECO:0000256" key="7">
    <source>
        <dbReference type="ARBA" id="ARBA00023136"/>
    </source>
</evidence>
<feature type="transmembrane region" description="Helical" evidence="8">
    <location>
        <begin position="22"/>
        <end position="43"/>
    </location>
</feature>